<protein>
    <submittedName>
        <fullName evidence="4">Mn-containing catalase</fullName>
    </submittedName>
</protein>
<comment type="cofactor">
    <cofactor evidence="2">
        <name>Mn(2+)</name>
        <dbReference type="ChEBI" id="CHEBI:29035"/>
    </cofactor>
    <text evidence="2">Binds 2 manganese ions per subunit.</text>
</comment>
<evidence type="ECO:0000256" key="3">
    <source>
        <dbReference type="PIRSR" id="PIRSR607760-2"/>
    </source>
</evidence>
<keyword evidence="2" id="KW-0464">Manganese</keyword>
<accession>A0A857DJL8</accession>
<dbReference type="EMBL" id="CP046996">
    <property type="protein sequence ID" value="QHA01147.1"/>
    <property type="molecule type" value="Genomic_DNA"/>
</dbReference>
<feature type="binding site" evidence="2">
    <location>
        <position position="35"/>
    </location>
    <ligand>
        <name>Mn(2+)</name>
        <dbReference type="ChEBI" id="CHEBI:29035"/>
        <label>1</label>
    </ligand>
</feature>
<evidence type="ECO:0000256" key="2">
    <source>
        <dbReference type="PIRSR" id="PIRSR607760-1"/>
    </source>
</evidence>
<name>A0A857DJL8_9FIRM</name>
<evidence type="ECO:0000313" key="5">
    <source>
        <dbReference type="Proteomes" id="UP000430508"/>
    </source>
</evidence>
<keyword evidence="3" id="KW-0106">Calcium</keyword>
<comment type="similarity">
    <text evidence="1">Belongs to the manganese catalase family.</text>
</comment>
<dbReference type="InterPro" id="IPR009078">
    <property type="entry name" value="Ferritin-like_SF"/>
</dbReference>
<keyword evidence="2" id="KW-0479">Metal-binding</keyword>
<dbReference type="RefSeq" id="WP_019226637.1">
    <property type="nucleotide sequence ID" value="NZ_CP046996.1"/>
</dbReference>
<feature type="binding site" evidence="2">
    <location>
        <position position="68"/>
    </location>
    <ligand>
        <name>Mn(2+)</name>
        <dbReference type="ChEBI" id="CHEBI:29035"/>
        <label>1</label>
    </ligand>
</feature>
<dbReference type="SUPFAM" id="SSF47240">
    <property type="entry name" value="Ferritin-like"/>
    <property type="match status" value="1"/>
</dbReference>
<reference evidence="4 5" key="1">
    <citation type="submission" date="2019-12" db="EMBL/GenBank/DDBJ databases">
        <title>Sequence classification of anaerobic respiratory reductive dehalogenases: First we see many, then we see few.</title>
        <authorList>
            <person name="Molenda O."/>
            <person name="Puentes Jacome L.A."/>
            <person name="Cao X."/>
            <person name="Nesbo C.L."/>
            <person name="Tang S."/>
            <person name="Morson N."/>
            <person name="Patron J."/>
            <person name="Lomheim L."/>
            <person name="Wishart D.S."/>
            <person name="Edwards E.A."/>
        </authorList>
    </citation>
    <scope>NUCLEOTIDE SEQUENCE [LARGE SCALE GENOMIC DNA]</scope>
    <source>
        <strain evidence="4 5">12DCA</strain>
    </source>
</reference>
<proteinExistence type="inferred from homology"/>
<dbReference type="InterPro" id="IPR007760">
    <property type="entry name" value="Mn_catalase"/>
</dbReference>
<feature type="binding site" evidence="2">
    <location>
        <position position="65"/>
    </location>
    <ligand>
        <name>Mn(2+)</name>
        <dbReference type="ChEBI" id="CHEBI:29035"/>
        <label>1</label>
    </ligand>
</feature>
<evidence type="ECO:0000256" key="1">
    <source>
        <dbReference type="ARBA" id="ARBA00007644"/>
    </source>
</evidence>
<dbReference type="Pfam" id="PF05067">
    <property type="entry name" value="Mn_catalase"/>
    <property type="match status" value="2"/>
</dbReference>
<dbReference type="Gene3D" id="1.20.1260.10">
    <property type="match status" value="2"/>
</dbReference>
<dbReference type="GO" id="GO:0046872">
    <property type="term" value="F:metal ion binding"/>
    <property type="evidence" value="ECO:0007669"/>
    <property type="project" value="UniProtKB-KW"/>
</dbReference>
<dbReference type="AlphaFoldDB" id="A0A857DJL8"/>
<comment type="cofactor">
    <cofactor evidence="3">
        <name>Ca(2+)</name>
        <dbReference type="ChEBI" id="CHEBI:29108"/>
    </cofactor>
    <text evidence="3">Binds 1 Ca(2+) ion per subunit.</text>
</comment>
<gene>
    <name evidence="4" type="ORF">GQ588_11125</name>
</gene>
<evidence type="ECO:0000313" key="4">
    <source>
        <dbReference type="EMBL" id="QHA01147.1"/>
    </source>
</evidence>
<feature type="binding site" evidence="3">
    <location>
        <position position="56"/>
    </location>
    <ligand>
        <name>Ca(2+)</name>
        <dbReference type="ChEBI" id="CHEBI:29108"/>
    </ligand>
</feature>
<feature type="binding site" evidence="2">
    <location>
        <position position="116"/>
    </location>
    <ligand>
        <name>Mn(2+)</name>
        <dbReference type="ChEBI" id="CHEBI:29035"/>
        <label>1</label>
    </ligand>
</feature>
<feature type="binding site" evidence="2">
    <location>
        <position position="149"/>
    </location>
    <ligand>
        <name>Mn(2+)</name>
        <dbReference type="ChEBI" id="CHEBI:29035"/>
        <label>1</label>
    </ligand>
</feature>
<dbReference type="Proteomes" id="UP000430508">
    <property type="component" value="Chromosome"/>
</dbReference>
<sequence>MFSYQKRLLYPVYVEQKNEKLAWTLLEHIGGKDGEFTAFTRHMYQRLHVINPYIRDLLGMIASEELAHMEIIAAVVRKLGLADLPLANSGQESWNMEYVEKSTDINEMLKIDEEAEIRAKRLYLRHLTLTEDTSLKKVLQFLVNREEVHQRLLRKSGVLVAQEANNEQFSTLIHEYKMSLRVMK</sequence>
<dbReference type="InterPro" id="IPR012347">
    <property type="entry name" value="Ferritin-like"/>
</dbReference>
<organism evidence="4 5">
    <name type="scientific">Dehalobacter restrictus</name>
    <dbReference type="NCBI Taxonomy" id="55583"/>
    <lineage>
        <taxon>Bacteria</taxon>
        <taxon>Bacillati</taxon>
        <taxon>Bacillota</taxon>
        <taxon>Clostridia</taxon>
        <taxon>Eubacteriales</taxon>
        <taxon>Desulfitobacteriaceae</taxon>
        <taxon>Dehalobacter</taxon>
    </lineage>
</organism>